<dbReference type="RefSeq" id="WP_207310145.1">
    <property type="nucleotide sequence ID" value="NZ_SJPG01000001.1"/>
</dbReference>
<name>A0A5C5XJD8_9PLAN</name>
<evidence type="ECO:0000313" key="1">
    <source>
        <dbReference type="EMBL" id="TWT62225.1"/>
    </source>
</evidence>
<dbReference type="AlphaFoldDB" id="A0A5C5XJD8"/>
<dbReference type="EMBL" id="SJPG01000001">
    <property type="protein sequence ID" value="TWT62225.1"/>
    <property type="molecule type" value="Genomic_DNA"/>
</dbReference>
<dbReference type="Proteomes" id="UP000316095">
    <property type="component" value="Unassembled WGS sequence"/>
</dbReference>
<reference evidence="1 2" key="1">
    <citation type="submission" date="2019-02" db="EMBL/GenBank/DDBJ databases">
        <title>Deep-cultivation of Planctomycetes and their phenomic and genomic characterization uncovers novel biology.</title>
        <authorList>
            <person name="Wiegand S."/>
            <person name="Jogler M."/>
            <person name="Boedeker C."/>
            <person name="Pinto D."/>
            <person name="Vollmers J."/>
            <person name="Rivas-Marin E."/>
            <person name="Kohn T."/>
            <person name="Peeters S.H."/>
            <person name="Heuer A."/>
            <person name="Rast P."/>
            <person name="Oberbeckmann S."/>
            <person name="Bunk B."/>
            <person name="Jeske O."/>
            <person name="Meyerdierks A."/>
            <person name="Storesund J.E."/>
            <person name="Kallscheuer N."/>
            <person name="Luecker S."/>
            <person name="Lage O.M."/>
            <person name="Pohl T."/>
            <person name="Merkel B.J."/>
            <person name="Hornburger P."/>
            <person name="Mueller R.-W."/>
            <person name="Bruemmer F."/>
            <person name="Labrenz M."/>
            <person name="Spormann A.M."/>
            <person name="Op Den Camp H."/>
            <person name="Overmann J."/>
            <person name="Amann R."/>
            <person name="Jetten M.S.M."/>
            <person name="Mascher T."/>
            <person name="Medema M.H."/>
            <person name="Devos D.P."/>
            <person name="Kaster A.-K."/>
            <person name="Ovreas L."/>
            <person name="Rohde M."/>
            <person name="Galperin M.Y."/>
            <person name="Jogler C."/>
        </authorList>
    </citation>
    <scope>NUCLEOTIDE SEQUENCE [LARGE SCALE GENOMIC DNA]</scope>
    <source>
        <strain evidence="1 2">Pan54</strain>
    </source>
</reference>
<sequence length="113" mass="12818">MQTLRDRVELVLKSLPEEVQLDFLEDSRFRIALENYEPGKGWSIFMETPGPVGSGSRCVVLRPKLDDLSHEFACYVIAHEFAHAFLRNGGWGEITDEEQAADSLAAHWGYPRP</sequence>
<proteinExistence type="predicted"/>
<accession>A0A5C5XJD8</accession>
<gene>
    <name evidence="1" type="ORF">Pan54_29660</name>
</gene>
<comment type="caution">
    <text evidence="1">The sequence shown here is derived from an EMBL/GenBank/DDBJ whole genome shotgun (WGS) entry which is preliminary data.</text>
</comment>
<evidence type="ECO:0000313" key="2">
    <source>
        <dbReference type="Proteomes" id="UP000316095"/>
    </source>
</evidence>
<evidence type="ECO:0008006" key="3">
    <source>
        <dbReference type="Google" id="ProtNLM"/>
    </source>
</evidence>
<protein>
    <recommendedName>
        <fullName evidence="3">SprT-like family protein</fullName>
    </recommendedName>
</protein>
<organism evidence="1 2">
    <name type="scientific">Rubinisphaera italica</name>
    <dbReference type="NCBI Taxonomy" id="2527969"/>
    <lineage>
        <taxon>Bacteria</taxon>
        <taxon>Pseudomonadati</taxon>
        <taxon>Planctomycetota</taxon>
        <taxon>Planctomycetia</taxon>
        <taxon>Planctomycetales</taxon>
        <taxon>Planctomycetaceae</taxon>
        <taxon>Rubinisphaera</taxon>
    </lineage>
</organism>
<keyword evidence="2" id="KW-1185">Reference proteome</keyword>